<sequence length="70" mass="7683">MMSMPGVSKRTSKGVSTVYLVLEGFFEQHKPAVDAAAIRQAIDKLKTREQGTSSAGICGDRKSHDSKEWK</sequence>
<feature type="region of interest" description="Disordered" evidence="1">
    <location>
        <begin position="46"/>
        <end position="70"/>
    </location>
</feature>
<protein>
    <submittedName>
        <fullName evidence="2">Uncharacterized protein</fullName>
    </submittedName>
</protein>
<accession>A0ABQ5FKT8</accession>
<feature type="compositionally biased region" description="Basic and acidic residues" evidence="1">
    <location>
        <begin position="59"/>
        <end position="70"/>
    </location>
</feature>
<evidence type="ECO:0000313" key="2">
    <source>
        <dbReference type="EMBL" id="GJT63965.1"/>
    </source>
</evidence>
<keyword evidence="3" id="KW-1185">Reference proteome</keyword>
<evidence type="ECO:0000313" key="3">
    <source>
        <dbReference type="Proteomes" id="UP001151760"/>
    </source>
</evidence>
<proteinExistence type="predicted"/>
<organism evidence="2 3">
    <name type="scientific">Tanacetum coccineum</name>
    <dbReference type="NCBI Taxonomy" id="301880"/>
    <lineage>
        <taxon>Eukaryota</taxon>
        <taxon>Viridiplantae</taxon>
        <taxon>Streptophyta</taxon>
        <taxon>Embryophyta</taxon>
        <taxon>Tracheophyta</taxon>
        <taxon>Spermatophyta</taxon>
        <taxon>Magnoliopsida</taxon>
        <taxon>eudicotyledons</taxon>
        <taxon>Gunneridae</taxon>
        <taxon>Pentapetalae</taxon>
        <taxon>asterids</taxon>
        <taxon>campanulids</taxon>
        <taxon>Asterales</taxon>
        <taxon>Asteraceae</taxon>
        <taxon>Asteroideae</taxon>
        <taxon>Anthemideae</taxon>
        <taxon>Anthemidinae</taxon>
        <taxon>Tanacetum</taxon>
    </lineage>
</organism>
<comment type="caution">
    <text evidence="2">The sequence shown here is derived from an EMBL/GenBank/DDBJ whole genome shotgun (WGS) entry which is preliminary data.</text>
</comment>
<reference evidence="2" key="1">
    <citation type="journal article" date="2022" name="Int. J. Mol. Sci.">
        <title>Draft Genome of Tanacetum Coccineum: Genomic Comparison of Closely Related Tanacetum-Family Plants.</title>
        <authorList>
            <person name="Yamashiro T."/>
            <person name="Shiraishi A."/>
            <person name="Nakayama K."/>
            <person name="Satake H."/>
        </authorList>
    </citation>
    <scope>NUCLEOTIDE SEQUENCE</scope>
</reference>
<reference evidence="2" key="2">
    <citation type="submission" date="2022-01" db="EMBL/GenBank/DDBJ databases">
        <authorList>
            <person name="Yamashiro T."/>
            <person name="Shiraishi A."/>
            <person name="Satake H."/>
            <person name="Nakayama K."/>
        </authorList>
    </citation>
    <scope>NUCLEOTIDE SEQUENCE</scope>
</reference>
<name>A0ABQ5FKT8_9ASTR</name>
<dbReference type="Proteomes" id="UP001151760">
    <property type="component" value="Unassembled WGS sequence"/>
</dbReference>
<gene>
    <name evidence="2" type="ORF">Tco_1015445</name>
</gene>
<dbReference type="EMBL" id="BQNB010017504">
    <property type="protein sequence ID" value="GJT63965.1"/>
    <property type="molecule type" value="Genomic_DNA"/>
</dbReference>
<evidence type="ECO:0000256" key="1">
    <source>
        <dbReference type="SAM" id="MobiDB-lite"/>
    </source>
</evidence>